<dbReference type="EMBL" id="JACCFO010000001">
    <property type="protein sequence ID" value="NYI95260.1"/>
    <property type="molecule type" value="Genomic_DNA"/>
</dbReference>
<organism evidence="4 5">
    <name type="scientific">Streptomonospora nanhaiensis</name>
    <dbReference type="NCBI Taxonomy" id="1323731"/>
    <lineage>
        <taxon>Bacteria</taxon>
        <taxon>Bacillati</taxon>
        <taxon>Actinomycetota</taxon>
        <taxon>Actinomycetes</taxon>
        <taxon>Streptosporangiales</taxon>
        <taxon>Nocardiopsidaceae</taxon>
        <taxon>Streptomonospora</taxon>
    </lineage>
</organism>
<feature type="chain" id="PRO_5032422713" description="DUF2207 domain-containing protein" evidence="2">
    <location>
        <begin position="47"/>
        <end position="307"/>
    </location>
</feature>
<dbReference type="InterPro" id="IPR018702">
    <property type="entry name" value="DUF2207"/>
</dbReference>
<feature type="transmembrane region" description="Helical" evidence="1">
    <location>
        <begin position="259"/>
        <end position="279"/>
    </location>
</feature>
<keyword evidence="5" id="KW-1185">Reference proteome</keyword>
<evidence type="ECO:0000256" key="2">
    <source>
        <dbReference type="SAM" id="SignalP"/>
    </source>
</evidence>
<keyword evidence="1" id="KW-0472">Membrane</keyword>
<evidence type="ECO:0000313" key="5">
    <source>
        <dbReference type="Proteomes" id="UP000575985"/>
    </source>
</evidence>
<proteinExistence type="predicted"/>
<evidence type="ECO:0000313" key="4">
    <source>
        <dbReference type="EMBL" id="NYI95260.1"/>
    </source>
</evidence>
<keyword evidence="1" id="KW-1133">Transmembrane helix</keyword>
<keyword evidence="2" id="KW-0732">Signal</keyword>
<dbReference type="AlphaFoldDB" id="A0A853BJQ0"/>
<feature type="signal peptide" evidence="2">
    <location>
        <begin position="1"/>
        <end position="46"/>
    </location>
</feature>
<reference evidence="4 5" key="1">
    <citation type="submission" date="2020-07" db="EMBL/GenBank/DDBJ databases">
        <title>Sequencing the genomes of 1000 actinobacteria strains.</title>
        <authorList>
            <person name="Klenk H.-P."/>
        </authorList>
    </citation>
    <scope>NUCLEOTIDE SEQUENCE [LARGE SCALE GENOMIC DNA]</scope>
    <source>
        <strain evidence="4 5">DSM 45927</strain>
    </source>
</reference>
<dbReference type="Pfam" id="PF09972">
    <property type="entry name" value="DUF2207"/>
    <property type="match status" value="1"/>
</dbReference>
<dbReference type="RefSeq" id="WP_179766808.1">
    <property type="nucleotide sequence ID" value="NZ_JACCFO010000001.1"/>
</dbReference>
<evidence type="ECO:0000259" key="3">
    <source>
        <dbReference type="Pfam" id="PF09972"/>
    </source>
</evidence>
<dbReference type="Proteomes" id="UP000575985">
    <property type="component" value="Unassembled WGS sequence"/>
</dbReference>
<protein>
    <recommendedName>
        <fullName evidence="3">DUF2207 domain-containing protein</fullName>
    </recommendedName>
</protein>
<accession>A0A853BJQ0</accession>
<feature type="domain" description="DUF2207" evidence="3">
    <location>
        <begin position="59"/>
        <end position="235"/>
    </location>
</feature>
<comment type="caution">
    <text evidence="4">The sequence shown here is derived from an EMBL/GenBank/DDBJ whole genome shotgun (WGS) entry which is preliminary data.</text>
</comment>
<evidence type="ECO:0000256" key="1">
    <source>
        <dbReference type="SAM" id="Phobius"/>
    </source>
</evidence>
<name>A0A853BJQ0_9ACTN</name>
<keyword evidence="1" id="KW-0812">Transmembrane</keyword>
<sequence>MRRAMGAGAAAGRAAGRHGARAALRAAAAGCAAAVLALAGPGTAAAAARGGAAAEGHAVTRLDVDITVTGEGAVRVREEVTFRLGAPPHRPVRREIPARGRVDGQTRPLGLAGVRVADDAGLGPVAVTATAAAVTVRLGGAGAEGQGPRTVVLHYRYDRLLFPLPDGRPRLEHALWPAGGALPVERVRAEVRAAGGVAAADCRAGAPGAQRPCAARPGGTRARFSAGPLRAGEGLLLGATLPPGAAPVPAGRGVDAPTVLWMVGVGVAVFAILLMLAVAERRSGAARPRTRRALRGFADDEGFDRYR</sequence>
<gene>
    <name evidence="4" type="ORF">HNR12_001537</name>
</gene>